<dbReference type="EMBL" id="CP104064">
    <property type="protein sequence ID" value="WAH35833.1"/>
    <property type="molecule type" value="Genomic_DNA"/>
</dbReference>
<evidence type="ECO:0000313" key="2">
    <source>
        <dbReference type="Proteomes" id="UP001164803"/>
    </source>
</evidence>
<proteinExistence type="predicted"/>
<dbReference type="Proteomes" id="UP001164803">
    <property type="component" value="Chromosome"/>
</dbReference>
<name>A0ABY6YZU1_9BACL</name>
<organism evidence="1 2">
    <name type="scientific">Alicyclobacillus dauci</name>
    <dbReference type="NCBI Taxonomy" id="1475485"/>
    <lineage>
        <taxon>Bacteria</taxon>
        <taxon>Bacillati</taxon>
        <taxon>Bacillota</taxon>
        <taxon>Bacilli</taxon>
        <taxon>Bacillales</taxon>
        <taxon>Alicyclobacillaceae</taxon>
        <taxon>Alicyclobacillus</taxon>
    </lineage>
</organism>
<protein>
    <recommendedName>
        <fullName evidence="3">YlzJ-like protein</fullName>
    </recommendedName>
</protein>
<evidence type="ECO:0008006" key="3">
    <source>
        <dbReference type="Google" id="ProtNLM"/>
    </source>
</evidence>
<sequence>MQSECTTANSIWLVRLAAAEELLITQHTQMYTNGVVVQMETVQLFPKDQSFN</sequence>
<evidence type="ECO:0000313" key="1">
    <source>
        <dbReference type="EMBL" id="WAH35833.1"/>
    </source>
</evidence>
<accession>A0ABY6YZU1</accession>
<gene>
    <name evidence="1" type="ORF">NZD86_16385</name>
</gene>
<dbReference type="RefSeq" id="WP_268043115.1">
    <property type="nucleotide sequence ID" value="NZ_CP104064.1"/>
</dbReference>
<keyword evidence="2" id="KW-1185">Reference proteome</keyword>
<reference evidence="1" key="1">
    <citation type="submission" date="2022-08" db="EMBL/GenBank/DDBJ databases">
        <title>Alicyclobacillus dauci DSM2870, complete genome.</title>
        <authorList>
            <person name="Wang Q."/>
            <person name="Cai R."/>
            <person name="Wang Z."/>
        </authorList>
    </citation>
    <scope>NUCLEOTIDE SEQUENCE</scope>
    <source>
        <strain evidence="1">DSM 28700</strain>
    </source>
</reference>